<keyword evidence="2" id="KW-1133">Transmembrane helix</keyword>
<keyword evidence="2" id="KW-0472">Membrane</keyword>
<evidence type="ECO:0000313" key="3">
    <source>
        <dbReference type="EMBL" id="MCX2725735.1"/>
    </source>
</evidence>
<evidence type="ECO:0008006" key="5">
    <source>
        <dbReference type="Google" id="ProtNLM"/>
    </source>
</evidence>
<evidence type="ECO:0000313" key="4">
    <source>
        <dbReference type="Proteomes" id="UP001300261"/>
    </source>
</evidence>
<dbReference type="Proteomes" id="UP001300261">
    <property type="component" value="Unassembled WGS sequence"/>
</dbReference>
<evidence type="ECO:0000256" key="1">
    <source>
        <dbReference type="SAM" id="MobiDB-lite"/>
    </source>
</evidence>
<feature type="transmembrane region" description="Helical" evidence="2">
    <location>
        <begin position="36"/>
        <end position="56"/>
    </location>
</feature>
<feature type="compositionally biased region" description="Polar residues" evidence="1">
    <location>
        <begin position="1"/>
        <end position="10"/>
    </location>
</feature>
<organism evidence="3 4">
    <name type="scientific">Roseibium salinum</name>
    <dbReference type="NCBI Taxonomy" id="1604349"/>
    <lineage>
        <taxon>Bacteria</taxon>
        <taxon>Pseudomonadati</taxon>
        <taxon>Pseudomonadota</taxon>
        <taxon>Alphaproteobacteria</taxon>
        <taxon>Hyphomicrobiales</taxon>
        <taxon>Stappiaceae</taxon>
        <taxon>Roseibium</taxon>
    </lineage>
</organism>
<comment type="caution">
    <text evidence="3">The sequence shown here is derived from an EMBL/GenBank/DDBJ whole genome shotgun (WGS) entry which is preliminary data.</text>
</comment>
<sequence length="101" mass="10782">MSLHESTTPIRASVPDIQPDRTTGPAIRKPVTGHNLFMMACCALMVVGTGILIASAPAGQSLADTLLLAVPMLGCVGLHFVMHRFMGKSCHSHTKQDQKND</sequence>
<keyword evidence="2" id="KW-0812">Transmembrane</keyword>
<name>A0ABT3R9Q3_9HYPH</name>
<evidence type="ECO:0000256" key="2">
    <source>
        <dbReference type="SAM" id="Phobius"/>
    </source>
</evidence>
<proteinExistence type="predicted"/>
<dbReference type="RefSeq" id="WP_265966875.1">
    <property type="nucleotide sequence ID" value="NZ_JAPEVI010000003.1"/>
</dbReference>
<dbReference type="EMBL" id="JAPEVI010000003">
    <property type="protein sequence ID" value="MCX2725735.1"/>
    <property type="molecule type" value="Genomic_DNA"/>
</dbReference>
<gene>
    <name evidence="3" type="ORF">ON753_25810</name>
</gene>
<protein>
    <recommendedName>
        <fullName evidence="5">DUF2933 family protein</fullName>
    </recommendedName>
</protein>
<accession>A0ABT3R9Q3</accession>
<keyword evidence="4" id="KW-1185">Reference proteome</keyword>
<reference evidence="3 4" key="1">
    <citation type="journal article" date="2016" name="Int. J. Syst. Evol. Microbiol.">
        <title>Labrenzia salina sp. nov., isolated from the rhizosphere of the halophyte Arthrocnemum macrostachyum.</title>
        <authorList>
            <person name="Camacho M."/>
            <person name="Redondo-Gomez S."/>
            <person name="Rodriguez-Llorente I."/>
            <person name="Rohde M."/>
            <person name="Sproer C."/>
            <person name="Schumann P."/>
            <person name="Klenk H.P."/>
            <person name="Montero-Calasanz M.D.C."/>
        </authorList>
    </citation>
    <scope>NUCLEOTIDE SEQUENCE [LARGE SCALE GENOMIC DNA]</scope>
    <source>
        <strain evidence="3 4">DSM 29163</strain>
    </source>
</reference>
<feature type="transmembrane region" description="Helical" evidence="2">
    <location>
        <begin position="62"/>
        <end position="82"/>
    </location>
</feature>
<feature type="region of interest" description="Disordered" evidence="1">
    <location>
        <begin position="1"/>
        <end position="26"/>
    </location>
</feature>